<dbReference type="Proteomes" id="UP000813461">
    <property type="component" value="Unassembled WGS sequence"/>
</dbReference>
<dbReference type="AlphaFoldDB" id="A0A8K0W1J1"/>
<name>A0A8K0W1J1_9PLEO</name>
<evidence type="ECO:0000256" key="1">
    <source>
        <dbReference type="SAM" id="MobiDB-lite"/>
    </source>
</evidence>
<gene>
    <name evidence="3" type="ORF">FB567DRAFT_546035</name>
</gene>
<evidence type="ECO:0000256" key="2">
    <source>
        <dbReference type="SAM" id="Phobius"/>
    </source>
</evidence>
<keyword evidence="2" id="KW-0812">Transmembrane</keyword>
<keyword evidence="4" id="KW-1185">Reference proteome</keyword>
<feature type="region of interest" description="Disordered" evidence="1">
    <location>
        <begin position="79"/>
        <end position="116"/>
    </location>
</feature>
<evidence type="ECO:0000313" key="3">
    <source>
        <dbReference type="EMBL" id="KAH7091294.1"/>
    </source>
</evidence>
<reference evidence="3" key="1">
    <citation type="journal article" date="2021" name="Nat. Commun.">
        <title>Genetic determinants of endophytism in the Arabidopsis root mycobiome.</title>
        <authorList>
            <person name="Mesny F."/>
            <person name="Miyauchi S."/>
            <person name="Thiergart T."/>
            <person name="Pickel B."/>
            <person name="Atanasova L."/>
            <person name="Karlsson M."/>
            <person name="Huettel B."/>
            <person name="Barry K.W."/>
            <person name="Haridas S."/>
            <person name="Chen C."/>
            <person name="Bauer D."/>
            <person name="Andreopoulos W."/>
            <person name="Pangilinan J."/>
            <person name="LaButti K."/>
            <person name="Riley R."/>
            <person name="Lipzen A."/>
            <person name="Clum A."/>
            <person name="Drula E."/>
            <person name="Henrissat B."/>
            <person name="Kohler A."/>
            <person name="Grigoriev I.V."/>
            <person name="Martin F.M."/>
            <person name="Hacquard S."/>
        </authorList>
    </citation>
    <scope>NUCLEOTIDE SEQUENCE</scope>
    <source>
        <strain evidence="3">MPI-SDFR-AT-0120</strain>
    </source>
</reference>
<sequence>MPLSPGAIAGIVIASIFGLMLLLAFVAVVLLVRLQPSSDTDHSVGFALPLGPLEPVVRIFAPGRRAQAVQSHVALEFSSEEQYQPAPSDSSLVDSGSMQVKGVRDVYGDRELGERK</sequence>
<protein>
    <submittedName>
        <fullName evidence="3">Uncharacterized protein</fullName>
    </submittedName>
</protein>
<accession>A0A8K0W1J1</accession>
<comment type="caution">
    <text evidence="3">The sequence shown here is derived from an EMBL/GenBank/DDBJ whole genome shotgun (WGS) entry which is preliminary data.</text>
</comment>
<dbReference type="EMBL" id="JAGMVJ010000004">
    <property type="protein sequence ID" value="KAH7091294.1"/>
    <property type="molecule type" value="Genomic_DNA"/>
</dbReference>
<evidence type="ECO:0000313" key="4">
    <source>
        <dbReference type="Proteomes" id="UP000813461"/>
    </source>
</evidence>
<feature type="compositionally biased region" description="Basic and acidic residues" evidence="1">
    <location>
        <begin position="102"/>
        <end position="116"/>
    </location>
</feature>
<feature type="transmembrane region" description="Helical" evidence="2">
    <location>
        <begin position="6"/>
        <end position="32"/>
    </location>
</feature>
<keyword evidence="2" id="KW-0472">Membrane</keyword>
<keyword evidence="2" id="KW-1133">Transmembrane helix</keyword>
<proteinExistence type="predicted"/>
<organism evidence="3 4">
    <name type="scientific">Paraphoma chrysanthemicola</name>
    <dbReference type="NCBI Taxonomy" id="798071"/>
    <lineage>
        <taxon>Eukaryota</taxon>
        <taxon>Fungi</taxon>
        <taxon>Dikarya</taxon>
        <taxon>Ascomycota</taxon>
        <taxon>Pezizomycotina</taxon>
        <taxon>Dothideomycetes</taxon>
        <taxon>Pleosporomycetidae</taxon>
        <taxon>Pleosporales</taxon>
        <taxon>Pleosporineae</taxon>
        <taxon>Phaeosphaeriaceae</taxon>
        <taxon>Paraphoma</taxon>
    </lineage>
</organism>
<feature type="compositionally biased region" description="Polar residues" evidence="1">
    <location>
        <begin position="80"/>
        <end position="98"/>
    </location>
</feature>
<dbReference type="OrthoDB" id="10331884at2759"/>